<dbReference type="RefSeq" id="WP_309559976.1">
    <property type="nucleotide sequence ID" value="NZ_JAVJIU010000001.1"/>
</dbReference>
<evidence type="ECO:0000313" key="3">
    <source>
        <dbReference type="Proteomes" id="UP001257234"/>
    </source>
</evidence>
<evidence type="ECO:0000313" key="2">
    <source>
        <dbReference type="EMBL" id="MDR5589074.1"/>
    </source>
</evidence>
<dbReference type="Proteomes" id="UP001257234">
    <property type="component" value="Unassembled WGS sequence"/>
</dbReference>
<proteinExistence type="predicted"/>
<gene>
    <name evidence="2" type="ORF">RE431_00375</name>
</gene>
<evidence type="ECO:0000256" key="1">
    <source>
        <dbReference type="SAM" id="SignalP"/>
    </source>
</evidence>
<keyword evidence="3" id="KW-1185">Reference proteome</keyword>
<organism evidence="2 3">
    <name type="scientific">Christiangramia sediminicola</name>
    <dbReference type="NCBI Taxonomy" id="3073267"/>
    <lineage>
        <taxon>Bacteria</taxon>
        <taxon>Pseudomonadati</taxon>
        <taxon>Bacteroidota</taxon>
        <taxon>Flavobacteriia</taxon>
        <taxon>Flavobacteriales</taxon>
        <taxon>Flavobacteriaceae</taxon>
        <taxon>Christiangramia</taxon>
    </lineage>
</organism>
<dbReference type="EMBL" id="JAVJIU010000001">
    <property type="protein sequence ID" value="MDR5589074.1"/>
    <property type="molecule type" value="Genomic_DNA"/>
</dbReference>
<feature type="chain" id="PRO_5045410957" description="Lipoprotein" evidence="1">
    <location>
        <begin position="20"/>
        <end position="159"/>
    </location>
</feature>
<evidence type="ECO:0008006" key="4">
    <source>
        <dbReference type="Google" id="ProtNLM"/>
    </source>
</evidence>
<name>A0ABU1EM59_9FLAO</name>
<feature type="signal peptide" evidence="1">
    <location>
        <begin position="1"/>
        <end position="19"/>
    </location>
</feature>
<keyword evidence="1" id="KW-0732">Signal</keyword>
<accession>A0ABU1EM59</accession>
<sequence length="159" mass="17780">MKKLIVLVCSFFIISCSSNDDTVCCLSTVIDNDLNITYVDAEGNNLLEGEDAITVNVITVFHKINSEWVEYSEANLDAPKGISIFEGNSGKFLRIFVSTKTDNAMISETKMVFDDGDENIFKTLISRESGNIIVTKVWIDNELKWEASDMTARNFTSVK</sequence>
<dbReference type="PROSITE" id="PS51257">
    <property type="entry name" value="PROKAR_LIPOPROTEIN"/>
    <property type="match status" value="1"/>
</dbReference>
<comment type="caution">
    <text evidence="2">The sequence shown here is derived from an EMBL/GenBank/DDBJ whole genome shotgun (WGS) entry which is preliminary data.</text>
</comment>
<reference evidence="3" key="1">
    <citation type="submission" date="2023-07" db="EMBL/GenBank/DDBJ databases">
        <title>Christiangramia sp. SM2212., a novel bacterium of the family Flavobacteriaceae isolated from the sea sediment.</title>
        <authorList>
            <person name="Wang J."/>
            <person name="Zhang X."/>
        </authorList>
    </citation>
    <scope>NUCLEOTIDE SEQUENCE [LARGE SCALE GENOMIC DNA]</scope>
    <source>
        <strain evidence="3">SM2212</strain>
    </source>
</reference>
<protein>
    <recommendedName>
        <fullName evidence="4">Lipoprotein</fullName>
    </recommendedName>
</protein>